<reference evidence="2" key="1">
    <citation type="submission" date="2019-08" db="EMBL/GenBank/DDBJ databases">
        <title>Genomic characterization of a novel candidate phylum (ARYD3) from a high temperature, high salinity tertiary oil reservoir in north central Oklahoma, USA.</title>
        <authorList>
            <person name="Youssef N.H."/>
            <person name="Yadav A."/>
            <person name="Elshahed M.S."/>
        </authorList>
    </citation>
    <scope>NUCLEOTIDE SEQUENCE [LARGE SCALE GENOMIC DNA]</scope>
    <source>
        <strain evidence="2">ARYD3</strain>
    </source>
</reference>
<dbReference type="Pfam" id="PF14559">
    <property type="entry name" value="TPR_19"/>
    <property type="match status" value="1"/>
</dbReference>
<evidence type="ECO:0000313" key="2">
    <source>
        <dbReference type="EMBL" id="TYB31054.1"/>
    </source>
</evidence>
<organism evidence="2 3">
    <name type="scientific">Candidatus Mcinerneyibacterium aminivorans</name>
    <dbReference type="NCBI Taxonomy" id="2703815"/>
    <lineage>
        <taxon>Bacteria</taxon>
        <taxon>Candidatus Macinerneyibacteriota</taxon>
        <taxon>Candidatus Mcinerneyibacteria</taxon>
        <taxon>Candidatus Mcinerneyibacteriales</taxon>
        <taxon>Candidatus Mcinerneyibacteriaceae</taxon>
        <taxon>Candidatus Mcinerneyibacterium</taxon>
    </lineage>
</organism>
<feature type="repeat" description="TPR" evidence="1">
    <location>
        <begin position="477"/>
        <end position="510"/>
    </location>
</feature>
<name>A0A5D0MBA3_9BACT</name>
<dbReference type="PROSITE" id="PS50005">
    <property type="entry name" value="TPR"/>
    <property type="match status" value="2"/>
</dbReference>
<dbReference type="SMART" id="SM00028">
    <property type="entry name" value="TPR"/>
    <property type="match status" value="5"/>
</dbReference>
<comment type="caution">
    <text evidence="2">The sequence shown here is derived from an EMBL/GenBank/DDBJ whole genome shotgun (WGS) entry which is preliminary data.</text>
</comment>
<dbReference type="Gene3D" id="1.25.40.10">
    <property type="entry name" value="Tetratricopeptide repeat domain"/>
    <property type="match status" value="2"/>
</dbReference>
<protein>
    <submittedName>
        <fullName evidence="2">Tetratricopeptide repeat protein</fullName>
    </submittedName>
</protein>
<feature type="repeat" description="TPR" evidence="1">
    <location>
        <begin position="408"/>
        <end position="441"/>
    </location>
</feature>
<evidence type="ECO:0000313" key="3">
    <source>
        <dbReference type="Proteomes" id="UP000324143"/>
    </source>
</evidence>
<dbReference type="Proteomes" id="UP000324143">
    <property type="component" value="Unassembled WGS sequence"/>
</dbReference>
<gene>
    <name evidence="2" type="ORF">FXF47_06420</name>
</gene>
<dbReference type="PANTHER" id="PTHR12558">
    <property type="entry name" value="CELL DIVISION CYCLE 16,23,27"/>
    <property type="match status" value="1"/>
</dbReference>
<sequence>MKKIVYLLFIVVLVSGCTHFNKNIRKESSGTKVSEQEGELYIEYLKLKEKNERIHKRQEILQKLLKRHPESDQLKKDLIEVSFEMQKYKKALGLVNNLINKFPEDINLYYKKAQIIQAIGDFPEDVYIKIEELSSQTIYVQFKLAEYYYKNKEYKKAFKYYYKIYEEKHNLEIFKRLIFTGFKIEKYKEIYDITMKYKDLKSTTNDELIRYLIASNEINKIIKFLKINYSKMEYNFKAKLYFTLYYKFDKKNHLEKKKLDLIKNGLPKNEVNMFLAYYYLENKKKEDDEKSIQILQNLIAKGYENDDVYQYVFNYYIKNNQYNKLKQLYLKKRERIKDESIGVRILYQLMKSNNENVSDFFELMDWKKIKNKYLFSFFYGTLELKEYKKADELIKKIPNEIIDQKNLFDYYFLKMQIKSNVNDYEKMKYYFEKAVKLEPNNANLLNYYGYSLLLMDKNYDKALGYLKKAYEESPQNAAINDSLGWAYFKLGNMEKAVKYINFSLNKIPDDPEVLYHKARIEEYYNRLNNALMYLERAKKNNKGGVDYVDIEAEIKRIKNIIDSNN</sequence>
<dbReference type="AlphaFoldDB" id="A0A5D0MBA3"/>
<proteinExistence type="predicted"/>
<dbReference type="EMBL" id="VSIX01000058">
    <property type="protein sequence ID" value="TYB31054.1"/>
    <property type="molecule type" value="Genomic_DNA"/>
</dbReference>
<accession>A0A5D0MBA3</accession>
<evidence type="ECO:0000256" key="1">
    <source>
        <dbReference type="PROSITE-ProRule" id="PRU00339"/>
    </source>
</evidence>
<keyword evidence="1" id="KW-0802">TPR repeat</keyword>
<dbReference type="InterPro" id="IPR011990">
    <property type="entry name" value="TPR-like_helical_dom_sf"/>
</dbReference>
<dbReference type="SUPFAM" id="SSF48452">
    <property type="entry name" value="TPR-like"/>
    <property type="match status" value="1"/>
</dbReference>
<dbReference type="PROSITE" id="PS51257">
    <property type="entry name" value="PROKAR_LIPOPROTEIN"/>
    <property type="match status" value="1"/>
</dbReference>
<keyword evidence="3" id="KW-1185">Reference proteome</keyword>
<dbReference type="InterPro" id="IPR019734">
    <property type="entry name" value="TPR_rpt"/>
</dbReference>
<dbReference type="PANTHER" id="PTHR12558:SF13">
    <property type="entry name" value="CELL DIVISION CYCLE PROTEIN 27 HOMOLOG"/>
    <property type="match status" value="1"/>
</dbReference>